<name>A0A4R8XS63_9MICO</name>
<dbReference type="Pfam" id="PF13020">
    <property type="entry name" value="NOV_C"/>
    <property type="match status" value="1"/>
</dbReference>
<dbReference type="EMBL" id="SOGN01000035">
    <property type="protein sequence ID" value="TFC81154.1"/>
    <property type="molecule type" value="Genomic_DNA"/>
</dbReference>
<accession>A0A4R8XS63</accession>
<keyword evidence="3" id="KW-1185">Reference proteome</keyword>
<dbReference type="AlphaFoldDB" id="A0A4R8XS63"/>
<evidence type="ECO:0000313" key="2">
    <source>
        <dbReference type="EMBL" id="TFC81154.1"/>
    </source>
</evidence>
<dbReference type="InterPro" id="IPR024975">
    <property type="entry name" value="NOV_C"/>
</dbReference>
<feature type="domain" description="Protein NO VEIN C-terminal" evidence="1">
    <location>
        <begin position="234"/>
        <end position="276"/>
    </location>
</feature>
<dbReference type="RefSeq" id="WP_134369585.1">
    <property type="nucleotide sequence ID" value="NZ_SOGN01000035.1"/>
</dbReference>
<proteinExistence type="predicted"/>
<protein>
    <submittedName>
        <fullName evidence="2">DUF3883 domain-containing protein</fullName>
    </submittedName>
</protein>
<sequence length="338" mass="37362">MAIKAWWDGQLSQRYWMEITDRPDLGGELTAPQYNIALKPEWSYELVTHVRPGDIVIHWHKKLVGEPAIVGWSRAVGPLSESTMSWTSPGAKDSARHHVDVPNWIMPLGALHLLDAPITSADLQSIFPQIVSTLEGFSYAPFYVYGGRQLRAMQSYLTKFPAELIPVIESVGSLELDAEPNDFPLLPDTKTTPNGHGGGQGWLRDAKLKVAIELHAVQKAVEHYVELGATDILELGKPFDIKLMLGGDERRIEVKGSSGAVDSVLLTRNEVIHARGFESMDLVVVDEIEFERLSNGEYATKGGRIRVWNGWSPSEQSLTAMSYKHELSPSALGNGIPC</sequence>
<gene>
    <name evidence="2" type="ORF">E3T23_06560</name>
</gene>
<organism evidence="2 3">
    <name type="scientific">Cryobacterium cheniae</name>
    <dbReference type="NCBI Taxonomy" id="1259262"/>
    <lineage>
        <taxon>Bacteria</taxon>
        <taxon>Bacillati</taxon>
        <taxon>Actinomycetota</taxon>
        <taxon>Actinomycetes</taxon>
        <taxon>Micrococcales</taxon>
        <taxon>Microbacteriaceae</taxon>
        <taxon>Cryobacterium</taxon>
    </lineage>
</organism>
<evidence type="ECO:0000313" key="3">
    <source>
        <dbReference type="Proteomes" id="UP000298433"/>
    </source>
</evidence>
<comment type="caution">
    <text evidence="2">The sequence shown here is derived from an EMBL/GenBank/DDBJ whole genome shotgun (WGS) entry which is preliminary data.</text>
</comment>
<evidence type="ECO:0000259" key="1">
    <source>
        <dbReference type="Pfam" id="PF13020"/>
    </source>
</evidence>
<dbReference type="Proteomes" id="UP000298433">
    <property type="component" value="Unassembled WGS sequence"/>
</dbReference>
<reference evidence="2 3" key="1">
    <citation type="submission" date="2019-03" db="EMBL/GenBank/DDBJ databases">
        <title>Genomics of glacier-inhabiting Cryobacterium strains.</title>
        <authorList>
            <person name="Liu Q."/>
            <person name="Xin Y.-H."/>
        </authorList>
    </citation>
    <scope>NUCLEOTIDE SEQUENCE [LARGE SCALE GENOMIC DNA]</scope>
    <source>
        <strain evidence="2 3">TMT2-48-2</strain>
    </source>
</reference>
<dbReference type="OrthoDB" id="4379767at2"/>